<evidence type="ECO:0000259" key="6">
    <source>
        <dbReference type="Pfam" id="PF01420"/>
    </source>
</evidence>
<feature type="domain" description="Type I restriction modification DNA specificity" evidence="6">
    <location>
        <begin position="12"/>
        <end position="167"/>
    </location>
</feature>
<evidence type="ECO:0000256" key="5">
    <source>
        <dbReference type="SAM" id="MobiDB-lite"/>
    </source>
</evidence>
<dbReference type="Gene3D" id="3.90.220.20">
    <property type="entry name" value="DNA methylase specificity domains"/>
    <property type="match status" value="2"/>
</dbReference>
<dbReference type="CDD" id="cd17254">
    <property type="entry name" value="RMtype1_S_FclI-TRD1-CR1_like"/>
    <property type="match status" value="1"/>
</dbReference>
<evidence type="ECO:0000313" key="7">
    <source>
        <dbReference type="EMBL" id="ACZ39516.1"/>
    </source>
</evidence>
<feature type="coiled-coil region" evidence="4">
    <location>
        <begin position="425"/>
        <end position="466"/>
    </location>
</feature>
<dbReference type="InParanoid" id="D1C5W4"/>
<keyword evidence="4" id="KW-0175">Coiled coil</keyword>
<proteinExistence type="inferred from homology"/>
<dbReference type="PANTHER" id="PTHR43140">
    <property type="entry name" value="TYPE-1 RESTRICTION ENZYME ECOKI SPECIFICITY PROTEIN"/>
    <property type="match status" value="1"/>
</dbReference>
<dbReference type="PANTHER" id="PTHR43140:SF1">
    <property type="entry name" value="TYPE I RESTRICTION ENZYME ECOKI SPECIFICITY SUBUNIT"/>
    <property type="match status" value="1"/>
</dbReference>
<dbReference type="Pfam" id="PF01420">
    <property type="entry name" value="Methylase_S"/>
    <property type="match status" value="2"/>
</dbReference>
<dbReference type="OrthoDB" id="9811611at2"/>
<dbReference type="CDD" id="cd17261">
    <property type="entry name" value="RMtype1_S_EcoKI-TRD2-CR2_like"/>
    <property type="match status" value="1"/>
</dbReference>
<dbReference type="Proteomes" id="UP000002027">
    <property type="component" value="Chromosome 1"/>
</dbReference>
<dbReference type="STRING" id="479434.Sthe_2088"/>
<name>D1C5W4_SPHTD</name>
<dbReference type="InterPro" id="IPR044946">
    <property type="entry name" value="Restrct_endonuc_typeI_TRD_sf"/>
</dbReference>
<accession>D1C5W4</accession>
<feature type="domain" description="Type I restriction modification DNA specificity" evidence="6">
    <location>
        <begin position="271"/>
        <end position="454"/>
    </location>
</feature>
<dbReference type="eggNOG" id="COG0732">
    <property type="taxonomic scope" value="Bacteria"/>
</dbReference>
<sequence>MREDNSPCLPPGWTWATIRDTGEYINGLAFRKSDWGDEGLPIIRIQNLTDPSKPFNRTSRQVDPVYIVHRGDILLSWSATLDAFTWRGETGVLNQHIFKVVPDNRLVHSPYLYHLLRHAIDLLKQSSHLHGSTMKHINRGPFLSFQVPLAPLAEQRRIVAEIEKHFTRLDAAVAALERARANLKRYRAAVLKAACEGRLVPTEAELARAEGRDYETGEQLLQRILQERRAKWEAEELAKLRAKGKEPKDDRWKARYKEPAAPDTSDLPELPEGWVWARLDQLLGSLRNGISKKPDSESGTPILRINAVRPLSVNMEEIRYLSGSVDQYADYVLCQGDLLFTRYNGSPELVGVCGAVRAVDRKVVYPDKLIRARLASHLCLSSFVQIVLNVGLSREFIARRIRTTAGQSGVSGSDIRSVPLPLPPLAEQRRIVAEVERRLSVVEELERQIEANLKRAERLRQAILKRAFAGKLVPQDPNDEPASVLLERIRAERAAAAAAEPKRRRTRRTGGNGKRTEPVAKTLPLFGAGGER</sequence>
<keyword evidence="8" id="KW-1185">Reference proteome</keyword>
<gene>
    <name evidence="7" type="ordered locus">Sthe_2088</name>
</gene>
<reference evidence="8" key="1">
    <citation type="submission" date="2009-11" db="EMBL/GenBank/DDBJ databases">
        <title>The complete chromosome 1 of Sphaerobacter thermophilus DSM 20745.</title>
        <authorList>
            <person name="Lucas S."/>
            <person name="Copeland A."/>
            <person name="Lapidus A."/>
            <person name="Glavina del Rio T."/>
            <person name="Dalin E."/>
            <person name="Tice H."/>
            <person name="Bruce D."/>
            <person name="Goodwin L."/>
            <person name="Pitluck S."/>
            <person name="Kyrpides N."/>
            <person name="Mavromatis K."/>
            <person name="Ivanova N."/>
            <person name="Mikhailova N."/>
            <person name="LaButti K.M."/>
            <person name="Clum A."/>
            <person name="Sun H.I."/>
            <person name="Brettin T."/>
            <person name="Detter J.C."/>
            <person name="Han C."/>
            <person name="Larimer F."/>
            <person name="Land M."/>
            <person name="Hauser L."/>
            <person name="Markowitz V."/>
            <person name="Cheng J.F."/>
            <person name="Hugenholtz P."/>
            <person name="Woyke T."/>
            <person name="Wu D."/>
            <person name="Steenblock K."/>
            <person name="Schneider S."/>
            <person name="Pukall R."/>
            <person name="Goeker M."/>
            <person name="Klenk H.P."/>
            <person name="Eisen J.A."/>
        </authorList>
    </citation>
    <scope>NUCLEOTIDE SEQUENCE [LARGE SCALE GENOMIC DNA]</scope>
    <source>
        <strain evidence="8">ATCC 49802 / DSM 20745 / S 6022</strain>
    </source>
</reference>
<evidence type="ECO:0000256" key="1">
    <source>
        <dbReference type="ARBA" id="ARBA00010923"/>
    </source>
</evidence>
<dbReference type="AlphaFoldDB" id="D1C5W4"/>
<dbReference type="EMBL" id="CP001823">
    <property type="protein sequence ID" value="ACZ39516.1"/>
    <property type="molecule type" value="Genomic_DNA"/>
</dbReference>
<protein>
    <submittedName>
        <fullName evidence="7">Restriction modification system DNA specificity domain protein</fullName>
    </submittedName>
</protein>
<keyword evidence="2" id="KW-0680">Restriction system</keyword>
<dbReference type="GO" id="GO:0009307">
    <property type="term" value="P:DNA restriction-modification system"/>
    <property type="evidence" value="ECO:0007669"/>
    <property type="project" value="UniProtKB-KW"/>
</dbReference>
<dbReference type="InterPro" id="IPR051212">
    <property type="entry name" value="Type-I_RE_S_subunit"/>
</dbReference>
<evidence type="ECO:0000256" key="3">
    <source>
        <dbReference type="ARBA" id="ARBA00023125"/>
    </source>
</evidence>
<evidence type="ECO:0000256" key="4">
    <source>
        <dbReference type="SAM" id="Coils"/>
    </source>
</evidence>
<dbReference type="SUPFAM" id="SSF116734">
    <property type="entry name" value="DNA methylase specificity domain"/>
    <property type="match status" value="2"/>
</dbReference>
<feature type="region of interest" description="Disordered" evidence="5">
    <location>
        <begin position="495"/>
        <end position="532"/>
    </location>
</feature>
<dbReference type="KEGG" id="sti:Sthe_2088"/>
<evidence type="ECO:0000256" key="2">
    <source>
        <dbReference type="ARBA" id="ARBA00022747"/>
    </source>
</evidence>
<dbReference type="InterPro" id="IPR000055">
    <property type="entry name" value="Restrct_endonuc_typeI_TRD"/>
</dbReference>
<keyword evidence="3" id="KW-0238">DNA-binding</keyword>
<dbReference type="RefSeq" id="WP_012872562.1">
    <property type="nucleotide sequence ID" value="NC_013523.1"/>
</dbReference>
<reference evidence="7 8" key="2">
    <citation type="journal article" date="2010" name="Stand. Genomic Sci.">
        <title>Complete genome sequence of Desulfohalobium retbaense type strain (HR(100)).</title>
        <authorList>
            <person name="Spring S."/>
            <person name="Nolan M."/>
            <person name="Lapidus A."/>
            <person name="Glavina Del Rio T."/>
            <person name="Copeland A."/>
            <person name="Tice H."/>
            <person name="Cheng J.F."/>
            <person name="Lucas S."/>
            <person name="Land M."/>
            <person name="Chen F."/>
            <person name="Bruce D."/>
            <person name="Goodwin L."/>
            <person name="Pitluck S."/>
            <person name="Ivanova N."/>
            <person name="Mavromatis K."/>
            <person name="Mikhailova N."/>
            <person name="Pati A."/>
            <person name="Chen A."/>
            <person name="Palaniappan K."/>
            <person name="Hauser L."/>
            <person name="Chang Y.J."/>
            <person name="Jeffries C.D."/>
            <person name="Munk C."/>
            <person name="Kiss H."/>
            <person name="Chain P."/>
            <person name="Han C."/>
            <person name="Brettin T."/>
            <person name="Detter J.C."/>
            <person name="Schuler E."/>
            <person name="Goker M."/>
            <person name="Rohde M."/>
            <person name="Bristow J."/>
            <person name="Eisen J.A."/>
            <person name="Markowitz V."/>
            <person name="Hugenholtz P."/>
            <person name="Kyrpides N.C."/>
            <person name="Klenk H.P."/>
        </authorList>
    </citation>
    <scope>NUCLEOTIDE SEQUENCE [LARGE SCALE GENOMIC DNA]</scope>
    <source>
        <strain evidence="8">ATCC 49802 / DSM 20745 / S 6022</strain>
    </source>
</reference>
<feature type="coiled-coil region" evidence="4">
    <location>
        <begin position="169"/>
        <end position="196"/>
    </location>
</feature>
<comment type="similarity">
    <text evidence="1">Belongs to the type-I restriction system S methylase family.</text>
</comment>
<dbReference type="HOGENOM" id="CLU_021095_10_2_0"/>
<evidence type="ECO:0000313" key="8">
    <source>
        <dbReference type="Proteomes" id="UP000002027"/>
    </source>
</evidence>
<dbReference type="GO" id="GO:0003677">
    <property type="term" value="F:DNA binding"/>
    <property type="evidence" value="ECO:0007669"/>
    <property type="project" value="UniProtKB-KW"/>
</dbReference>
<dbReference type="REBASE" id="22976">
    <property type="entry name" value="S.Sth20745II"/>
</dbReference>
<organism evidence="7 8">
    <name type="scientific">Sphaerobacter thermophilus (strain ATCC 49802 / DSM 20745 / KCCM 41009 / NCIMB 13125 / S 6022)</name>
    <dbReference type="NCBI Taxonomy" id="479434"/>
    <lineage>
        <taxon>Bacteria</taxon>
        <taxon>Pseudomonadati</taxon>
        <taxon>Thermomicrobiota</taxon>
        <taxon>Thermomicrobia</taxon>
        <taxon>Sphaerobacterales</taxon>
        <taxon>Sphaerobacterineae</taxon>
        <taxon>Sphaerobacteraceae</taxon>
        <taxon>Sphaerobacter</taxon>
    </lineage>
</organism>